<dbReference type="InterPro" id="IPR036388">
    <property type="entry name" value="WH-like_DNA-bd_sf"/>
</dbReference>
<evidence type="ECO:0000256" key="4">
    <source>
        <dbReference type="ARBA" id="ARBA00023125"/>
    </source>
</evidence>
<dbReference type="Pfam" id="PF00392">
    <property type="entry name" value="GntR"/>
    <property type="match status" value="1"/>
</dbReference>
<organism evidence="7 8">
    <name type="scientific">Brevundimonas diminuta 3F5N</name>
    <dbReference type="NCBI Taxonomy" id="1255603"/>
    <lineage>
        <taxon>Bacteria</taxon>
        <taxon>Pseudomonadati</taxon>
        <taxon>Pseudomonadota</taxon>
        <taxon>Alphaproteobacteria</taxon>
        <taxon>Caulobacterales</taxon>
        <taxon>Caulobacteraceae</taxon>
        <taxon>Brevundimonas</taxon>
    </lineage>
</organism>
<dbReference type="PANTHER" id="PTHR46577:SF1">
    <property type="entry name" value="HTH-TYPE TRANSCRIPTIONAL REGULATORY PROTEIN GABR"/>
    <property type="match status" value="1"/>
</dbReference>
<evidence type="ECO:0000256" key="5">
    <source>
        <dbReference type="ARBA" id="ARBA00023163"/>
    </source>
</evidence>
<feature type="domain" description="HTH gntR-type" evidence="6">
    <location>
        <begin position="24"/>
        <end position="92"/>
    </location>
</feature>
<dbReference type="InterPro" id="IPR036390">
    <property type="entry name" value="WH_DNA-bd_sf"/>
</dbReference>
<evidence type="ECO:0000256" key="3">
    <source>
        <dbReference type="ARBA" id="ARBA00023015"/>
    </source>
</evidence>
<keyword evidence="2" id="KW-0663">Pyridoxal phosphate</keyword>
<dbReference type="AlphaFoldDB" id="A0A1R4GHL9"/>
<proteinExistence type="inferred from homology"/>
<gene>
    <name evidence="7" type="ORF">FM111_12875</name>
</gene>
<evidence type="ECO:0000259" key="6">
    <source>
        <dbReference type="PROSITE" id="PS50949"/>
    </source>
</evidence>
<dbReference type="GO" id="GO:0003677">
    <property type="term" value="F:DNA binding"/>
    <property type="evidence" value="ECO:0007669"/>
    <property type="project" value="UniProtKB-KW"/>
</dbReference>
<dbReference type="PRINTS" id="PR00035">
    <property type="entry name" value="HTHGNTR"/>
</dbReference>
<accession>A0A1R4GHL9</accession>
<dbReference type="CDD" id="cd07377">
    <property type="entry name" value="WHTH_GntR"/>
    <property type="match status" value="1"/>
</dbReference>
<keyword evidence="5" id="KW-0804">Transcription</keyword>
<dbReference type="SUPFAM" id="SSF46785">
    <property type="entry name" value="Winged helix' DNA-binding domain"/>
    <property type="match status" value="1"/>
</dbReference>
<dbReference type="EMBL" id="FUIE01000071">
    <property type="protein sequence ID" value="SJM67669.1"/>
    <property type="molecule type" value="Genomic_DNA"/>
</dbReference>
<dbReference type="RefSeq" id="WP_087141377.1">
    <property type="nucleotide sequence ID" value="NZ_FUIE01000071.1"/>
</dbReference>
<dbReference type="PANTHER" id="PTHR46577">
    <property type="entry name" value="HTH-TYPE TRANSCRIPTIONAL REGULATORY PROTEIN GABR"/>
    <property type="match status" value="1"/>
</dbReference>
<dbReference type="Proteomes" id="UP000195766">
    <property type="component" value="Unassembled WGS sequence"/>
</dbReference>
<dbReference type="GO" id="GO:0030170">
    <property type="term" value="F:pyridoxal phosphate binding"/>
    <property type="evidence" value="ECO:0007669"/>
    <property type="project" value="InterPro"/>
</dbReference>
<dbReference type="GO" id="GO:0004069">
    <property type="term" value="F:L-aspartate:2-oxoglutarate aminotransferase activity"/>
    <property type="evidence" value="ECO:0007669"/>
    <property type="project" value="UniProtKB-EC"/>
</dbReference>
<dbReference type="InterPro" id="IPR015424">
    <property type="entry name" value="PyrdxlP-dep_Trfase"/>
</dbReference>
<keyword evidence="7" id="KW-0808">Transferase</keyword>
<sequence length="484" mass="51831">MRDTLVNAASLSRQLNGWRGPDGEPAYRRLAEALKLIILDGRLSLNARLPGERRLAETLGVSRITVSAALDRLRADGFIVSRTGSGSFTALPASPASPPVNYLDGPMQRVDAPGVIDMASAAMAADEQVHAAYARALEALPAHLPGPGYEPVGIEALRRVVADRYAAAGMATTAQQVVVTAGALGGLALLLRAATQPGDRVVVEHPGYPHALDALTQAGLALSPVAMTPQGWDMDGMLAAVARVRPRLIYLIGAHHNPTGHVLSAEDEAAVAAAAARVGAMLVLDDSLRELWFDRPAPAPVDHGPHVVRLGSTSKPYWGGLRVGWLRAHVEVVDAVVRHRPSLDLGVPVMEQLAAAMLLTGDPAPLNARRRLLARREAHLRMRLAEHLPEWRTRRPDGGLSLWVELPRPDGVRLAIAAPDQGVRIAPGMRFGINGAFDRFIRLPFSRDEAELDLAVVRLASAWGGLDRNAPRRPTPDPLLRAVL</sequence>
<dbReference type="PROSITE" id="PS50949">
    <property type="entry name" value="HTH_GNTR"/>
    <property type="match status" value="1"/>
</dbReference>
<dbReference type="GO" id="GO:0003700">
    <property type="term" value="F:DNA-binding transcription factor activity"/>
    <property type="evidence" value="ECO:0007669"/>
    <property type="project" value="InterPro"/>
</dbReference>
<evidence type="ECO:0000313" key="8">
    <source>
        <dbReference type="Proteomes" id="UP000195766"/>
    </source>
</evidence>
<keyword evidence="3" id="KW-0805">Transcription regulation</keyword>
<dbReference type="InterPro" id="IPR000524">
    <property type="entry name" value="Tscrpt_reg_HTH_GntR"/>
</dbReference>
<dbReference type="InterPro" id="IPR015421">
    <property type="entry name" value="PyrdxlP-dep_Trfase_major"/>
</dbReference>
<dbReference type="CDD" id="cd00609">
    <property type="entry name" value="AAT_like"/>
    <property type="match status" value="1"/>
</dbReference>
<reference evidence="7 8" key="1">
    <citation type="submission" date="2017-02" db="EMBL/GenBank/DDBJ databases">
        <authorList>
            <person name="Peterson S.W."/>
        </authorList>
    </citation>
    <scope>NUCLEOTIDE SEQUENCE [LARGE SCALE GENOMIC DNA]</scope>
    <source>
        <strain evidence="7 8">3F5N</strain>
    </source>
</reference>
<dbReference type="Gene3D" id="1.10.10.10">
    <property type="entry name" value="Winged helix-like DNA-binding domain superfamily/Winged helix DNA-binding domain"/>
    <property type="match status" value="1"/>
</dbReference>
<evidence type="ECO:0000256" key="2">
    <source>
        <dbReference type="ARBA" id="ARBA00022898"/>
    </source>
</evidence>
<evidence type="ECO:0000256" key="1">
    <source>
        <dbReference type="ARBA" id="ARBA00005384"/>
    </source>
</evidence>
<dbReference type="SMART" id="SM00345">
    <property type="entry name" value="HTH_GNTR"/>
    <property type="match status" value="1"/>
</dbReference>
<dbReference type="OrthoDB" id="9812645at2"/>
<protein>
    <submittedName>
        <fullName evidence="7">Transcriptional regulator, GntR family domain / Aspartate aminotransferase</fullName>
        <ecNumber evidence="7">2.6.1.1</ecNumber>
    </submittedName>
</protein>
<name>A0A1R4GHL9_BREDI</name>
<dbReference type="InterPro" id="IPR004839">
    <property type="entry name" value="Aminotransferase_I/II_large"/>
</dbReference>
<dbReference type="Pfam" id="PF00155">
    <property type="entry name" value="Aminotran_1_2"/>
    <property type="match status" value="1"/>
</dbReference>
<keyword evidence="7" id="KW-0032">Aminotransferase</keyword>
<dbReference type="Gene3D" id="3.40.640.10">
    <property type="entry name" value="Type I PLP-dependent aspartate aminotransferase-like (Major domain)"/>
    <property type="match status" value="1"/>
</dbReference>
<comment type="similarity">
    <text evidence="1">In the C-terminal section; belongs to the class-I pyridoxal-phosphate-dependent aminotransferase family.</text>
</comment>
<dbReference type="InterPro" id="IPR051446">
    <property type="entry name" value="HTH_trans_reg/aminotransferase"/>
</dbReference>
<keyword evidence="4" id="KW-0238">DNA-binding</keyword>
<dbReference type="SUPFAM" id="SSF53383">
    <property type="entry name" value="PLP-dependent transferases"/>
    <property type="match status" value="1"/>
</dbReference>
<evidence type="ECO:0000313" key="7">
    <source>
        <dbReference type="EMBL" id="SJM67669.1"/>
    </source>
</evidence>
<dbReference type="EC" id="2.6.1.1" evidence="7"/>